<dbReference type="Pfam" id="PF04542">
    <property type="entry name" value="Sigma70_r2"/>
    <property type="match status" value="1"/>
</dbReference>
<accession>A0AAJ5X9G9</accession>
<proteinExistence type="inferred from homology"/>
<keyword evidence="2" id="KW-0805">Transcription regulation</keyword>
<evidence type="ECO:0000259" key="6">
    <source>
        <dbReference type="Pfam" id="PF04542"/>
    </source>
</evidence>
<name>A0AAJ5X9G9_9SPHN</name>
<dbReference type="Gene3D" id="1.10.10.10">
    <property type="entry name" value="Winged helix-like DNA-binding domain superfamily/Winged helix DNA-binding domain"/>
    <property type="match status" value="1"/>
</dbReference>
<evidence type="ECO:0000313" key="9">
    <source>
        <dbReference type="Proteomes" id="UP001218362"/>
    </source>
</evidence>
<evidence type="ECO:0000256" key="5">
    <source>
        <dbReference type="ARBA" id="ARBA00023163"/>
    </source>
</evidence>
<feature type="domain" description="RNA polymerase sigma-70 region 2" evidence="6">
    <location>
        <begin position="22"/>
        <end position="86"/>
    </location>
</feature>
<organism evidence="8 9">
    <name type="scientific">Candidatus Andeanibacterium colombiense</name>
    <dbReference type="NCBI Taxonomy" id="3121345"/>
    <lineage>
        <taxon>Bacteria</taxon>
        <taxon>Pseudomonadati</taxon>
        <taxon>Pseudomonadota</taxon>
        <taxon>Alphaproteobacteria</taxon>
        <taxon>Sphingomonadales</taxon>
        <taxon>Sphingomonadaceae</taxon>
        <taxon>Candidatus Andeanibacterium</taxon>
    </lineage>
</organism>
<dbReference type="InterPro" id="IPR013324">
    <property type="entry name" value="RNA_pol_sigma_r3/r4-like"/>
</dbReference>
<protein>
    <submittedName>
        <fullName evidence="8">RNA polymerase sigma factor</fullName>
    </submittedName>
</protein>
<evidence type="ECO:0000256" key="4">
    <source>
        <dbReference type="ARBA" id="ARBA00023125"/>
    </source>
</evidence>
<dbReference type="InterPro" id="IPR007630">
    <property type="entry name" value="RNA_pol_sigma70_r4"/>
</dbReference>
<dbReference type="InterPro" id="IPR013325">
    <property type="entry name" value="RNA_pol_sigma_r2"/>
</dbReference>
<evidence type="ECO:0000256" key="2">
    <source>
        <dbReference type="ARBA" id="ARBA00023015"/>
    </source>
</evidence>
<dbReference type="SUPFAM" id="SSF88659">
    <property type="entry name" value="Sigma3 and sigma4 domains of RNA polymerase sigma factors"/>
    <property type="match status" value="1"/>
</dbReference>
<dbReference type="KEGG" id="acob:P0Y56_08705"/>
<dbReference type="InterPro" id="IPR014284">
    <property type="entry name" value="RNA_pol_sigma-70_dom"/>
</dbReference>
<keyword evidence="4" id="KW-0238">DNA-binding</keyword>
<dbReference type="Proteomes" id="UP001218362">
    <property type="component" value="Chromosome"/>
</dbReference>
<reference evidence="8" key="1">
    <citation type="submission" date="2023-03" db="EMBL/GenBank/DDBJ databases">
        <title>Andean soil-derived lignocellulolytic bacterial consortium as a source of novel taxa and putative plastic-active enzymes.</title>
        <authorList>
            <person name="Diaz-Garcia L."/>
            <person name="Chuvochina M."/>
            <person name="Feuerriegel G."/>
            <person name="Bunk B."/>
            <person name="Sproer C."/>
            <person name="Streit W.R."/>
            <person name="Rodriguez L.M."/>
            <person name="Overmann J."/>
            <person name="Jimenez D.J."/>
        </authorList>
    </citation>
    <scope>NUCLEOTIDE SEQUENCE</scope>
    <source>
        <strain evidence="8">MAG 26</strain>
    </source>
</reference>
<dbReference type="Pfam" id="PF04545">
    <property type="entry name" value="Sigma70_r4"/>
    <property type="match status" value="1"/>
</dbReference>
<sequence>MADGNARIGELAVSSELLLSSFRDHRPALLRFLTGRLGCRSTAEDLAQEAFLRFFGTGGTIRNPRALLFEIAGNLALDHRRVQSRRAEILREAHHILWHEADEITPERDAGARQEIAVLAAAAETLAPVARRVFYLTYYEGLNQQEVGRALGVSRTTVRKHLRRVLACLAEAAAGLSPGE</sequence>
<dbReference type="InterPro" id="IPR036388">
    <property type="entry name" value="WH-like_DNA-bd_sf"/>
</dbReference>
<feature type="domain" description="RNA polymerase sigma-70 region 4" evidence="7">
    <location>
        <begin position="124"/>
        <end position="169"/>
    </location>
</feature>
<dbReference type="InterPro" id="IPR039425">
    <property type="entry name" value="RNA_pol_sigma-70-like"/>
</dbReference>
<dbReference type="NCBIfam" id="TIGR02937">
    <property type="entry name" value="sigma70-ECF"/>
    <property type="match status" value="1"/>
</dbReference>
<evidence type="ECO:0000256" key="3">
    <source>
        <dbReference type="ARBA" id="ARBA00023082"/>
    </source>
</evidence>
<dbReference type="EMBL" id="CP119316">
    <property type="protein sequence ID" value="WEK48357.1"/>
    <property type="molecule type" value="Genomic_DNA"/>
</dbReference>
<evidence type="ECO:0000313" key="8">
    <source>
        <dbReference type="EMBL" id="WEK48357.1"/>
    </source>
</evidence>
<dbReference type="GO" id="GO:0003677">
    <property type="term" value="F:DNA binding"/>
    <property type="evidence" value="ECO:0007669"/>
    <property type="project" value="UniProtKB-KW"/>
</dbReference>
<dbReference type="AlphaFoldDB" id="A0AAJ5X9G9"/>
<keyword evidence="3" id="KW-0731">Sigma factor</keyword>
<dbReference type="PANTHER" id="PTHR43133:SF63">
    <property type="entry name" value="RNA POLYMERASE SIGMA FACTOR FECI-RELATED"/>
    <property type="match status" value="1"/>
</dbReference>
<evidence type="ECO:0000256" key="1">
    <source>
        <dbReference type="ARBA" id="ARBA00010641"/>
    </source>
</evidence>
<gene>
    <name evidence="8" type="ORF">P0Y56_08705</name>
</gene>
<dbReference type="GO" id="GO:0006352">
    <property type="term" value="P:DNA-templated transcription initiation"/>
    <property type="evidence" value="ECO:0007669"/>
    <property type="project" value="InterPro"/>
</dbReference>
<dbReference type="InterPro" id="IPR007627">
    <property type="entry name" value="RNA_pol_sigma70_r2"/>
</dbReference>
<keyword evidence="5" id="KW-0804">Transcription</keyword>
<dbReference type="SUPFAM" id="SSF88946">
    <property type="entry name" value="Sigma2 domain of RNA polymerase sigma factors"/>
    <property type="match status" value="1"/>
</dbReference>
<evidence type="ECO:0000259" key="7">
    <source>
        <dbReference type="Pfam" id="PF04545"/>
    </source>
</evidence>
<dbReference type="GO" id="GO:0016987">
    <property type="term" value="F:sigma factor activity"/>
    <property type="evidence" value="ECO:0007669"/>
    <property type="project" value="UniProtKB-KW"/>
</dbReference>
<dbReference type="PANTHER" id="PTHR43133">
    <property type="entry name" value="RNA POLYMERASE ECF-TYPE SIGMA FACTO"/>
    <property type="match status" value="1"/>
</dbReference>
<dbReference type="Gene3D" id="1.10.1740.10">
    <property type="match status" value="1"/>
</dbReference>
<comment type="similarity">
    <text evidence="1">Belongs to the sigma-70 factor family. ECF subfamily.</text>
</comment>